<keyword evidence="3" id="KW-0472">Membrane</keyword>
<dbReference type="InterPro" id="IPR011055">
    <property type="entry name" value="Dup_hybrid_motif"/>
</dbReference>
<organism evidence="5 6">
    <name type="scientific">Paenibacillus curdlanolyticus YK9</name>
    <dbReference type="NCBI Taxonomy" id="717606"/>
    <lineage>
        <taxon>Bacteria</taxon>
        <taxon>Bacillati</taxon>
        <taxon>Bacillota</taxon>
        <taxon>Bacilli</taxon>
        <taxon>Bacillales</taxon>
        <taxon>Paenibacillaceae</taxon>
        <taxon>Paenibacillus</taxon>
    </lineage>
</organism>
<feature type="region of interest" description="Disordered" evidence="2">
    <location>
        <begin position="27"/>
        <end position="83"/>
    </location>
</feature>
<dbReference type="RefSeq" id="WP_006039833.1">
    <property type="nucleotide sequence ID" value="NZ_AEDD01000011.1"/>
</dbReference>
<dbReference type="InterPro" id="IPR050570">
    <property type="entry name" value="Cell_wall_metabolism_enzyme"/>
</dbReference>
<dbReference type="GO" id="GO:0004222">
    <property type="term" value="F:metalloendopeptidase activity"/>
    <property type="evidence" value="ECO:0007669"/>
    <property type="project" value="TreeGrafter"/>
</dbReference>
<keyword evidence="6" id="KW-1185">Reference proteome</keyword>
<proteinExistence type="predicted"/>
<dbReference type="CDD" id="cd12797">
    <property type="entry name" value="M23_peptidase"/>
    <property type="match status" value="1"/>
</dbReference>
<sequence length="332" mass="35728">MNDRIRERQQQRIRRIIEQGRAIPSWEEPYIELPPYSQGGMTSVPPPAAVQAKPALSPPSPQPRQSHPPSPPSFARKTDMKDTKAMAPYEQDPEKLWKANGAPWLGWESGPQRPTDPSIRLHAGGGPRLWRMLGLQLAASAILFGAVWGMFRLNEGPAVEGQTFVTAALTSEINFKGVSDWYAKTFAGSPVFIPLFGDNHEAQTVGGGAQTTMAVVSPLPESTLVRSFAESLSGIELAGESGEAVAAAETGQVILLTPDNGEGQTVVIQHAGGRQTHYGKLAASSVSKNDWVEAGDVIGHLRTAAEGESSLLYFAVKEEGRYVDPTDVIPLD</sequence>
<evidence type="ECO:0000313" key="6">
    <source>
        <dbReference type="Proteomes" id="UP000005387"/>
    </source>
</evidence>
<keyword evidence="1" id="KW-0732">Signal</keyword>
<dbReference type="eggNOG" id="COG4942">
    <property type="taxonomic scope" value="Bacteria"/>
</dbReference>
<evidence type="ECO:0000256" key="2">
    <source>
        <dbReference type="SAM" id="MobiDB-lite"/>
    </source>
</evidence>
<keyword evidence="3" id="KW-1133">Transmembrane helix</keyword>
<dbReference type="PANTHER" id="PTHR21666">
    <property type="entry name" value="PEPTIDASE-RELATED"/>
    <property type="match status" value="1"/>
</dbReference>
<name>E0IDV6_9BACL</name>
<evidence type="ECO:0000259" key="4">
    <source>
        <dbReference type="Pfam" id="PF01551"/>
    </source>
</evidence>
<reference evidence="5 6" key="1">
    <citation type="submission" date="2010-07" db="EMBL/GenBank/DDBJ databases">
        <title>The draft genome of Paenibacillus curdlanolyticus YK9.</title>
        <authorList>
            <consortium name="US DOE Joint Genome Institute (JGI-PGF)"/>
            <person name="Lucas S."/>
            <person name="Copeland A."/>
            <person name="Lapidus A."/>
            <person name="Cheng J.-F."/>
            <person name="Bruce D."/>
            <person name="Goodwin L."/>
            <person name="Pitluck S."/>
            <person name="Land M.L."/>
            <person name="Hauser L."/>
            <person name="Chang Y.-J."/>
            <person name="Jeffries C."/>
            <person name="Anderson I.J."/>
            <person name="Johnson E."/>
            <person name="Loganathan U."/>
            <person name="Mulhopadhyay B."/>
            <person name="Kyrpides N."/>
            <person name="Woyke T.J."/>
        </authorList>
    </citation>
    <scope>NUCLEOTIDE SEQUENCE [LARGE SCALE GENOMIC DNA]</scope>
    <source>
        <strain evidence="5 6">YK9</strain>
    </source>
</reference>
<evidence type="ECO:0000256" key="1">
    <source>
        <dbReference type="ARBA" id="ARBA00022729"/>
    </source>
</evidence>
<gene>
    <name evidence="5" type="ORF">PaecuDRAFT_3847</name>
</gene>
<dbReference type="Proteomes" id="UP000005387">
    <property type="component" value="Unassembled WGS sequence"/>
</dbReference>
<dbReference type="EMBL" id="AEDD01000011">
    <property type="protein sequence ID" value="EFM09310.1"/>
    <property type="molecule type" value="Genomic_DNA"/>
</dbReference>
<protein>
    <submittedName>
        <fullName evidence="5">Peptidase M23</fullName>
    </submittedName>
</protein>
<dbReference type="InterPro" id="IPR016047">
    <property type="entry name" value="M23ase_b-sheet_dom"/>
</dbReference>
<dbReference type="OrthoDB" id="2986589at2"/>
<evidence type="ECO:0000313" key="5">
    <source>
        <dbReference type="EMBL" id="EFM09310.1"/>
    </source>
</evidence>
<feature type="domain" description="M23ase beta-sheet core" evidence="4">
    <location>
        <begin position="233"/>
        <end position="325"/>
    </location>
</feature>
<feature type="transmembrane region" description="Helical" evidence="3">
    <location>
        <begin position="129"/>
        <end position="151"/>
    </location>
</feature>
<dbReference type="AlphaFoldDB" id="E0IDV6"/>
<dbReference type="STRING" id="717606.PaecuDRAFT_3847"/>
<evidence type="ECO:0000256" key="3">
    <source>
        <dbReference type="SAM" id="Phobius"/>
    </source>
</evidence>
<dbReference type="SUPFAM" id="SSF51261">
    <property type="entry name" value="Duplicated hybrid motif"/>
    <property type="match status" value="1"/>
</dbReference>
<dbReference type="PANTHER" id="PTHR21666:SF289">
    <property type="entry name" value="L-ALA--D-GLU ENDOPEPTIDASE"/>
    <property type="match status" value="1"/>
</dbReference>
<dbReference type="Pfam" id="PF01551">
    <property type="entry name" value="Peptidase_M23"/>
    <property type="match status" value="1"/>
</dbReference>
<dbReference type="Gene3D" id="2.70.70.10">
    <property type="entry name" value="Glucose Permease (Domain IIA)"/>
    <property type="match status" value="1"/>
</dbReference>
<keyword evidence="3" id="KW-0812">Transmembrane</keyword>
<feature type="compositionally biased region" description="Pro residues" evidence="2">
    <location>
        <begin position="56"/>
        <end position="72"/>
    </location>
</feature>
<accession>E0IDV6</accession>